<dbReference type="Pfam" id="PF13038">
    <property type="entry name" value="DUF3899"/>
    <property type="match status" value="1"/>
</dbReference>
<sequence>MIKWTIHLALIIVHCLVFLLFNLLFTKNASLLDYINITFYMGAFYLTIGLLLYVISKKFFDITALSFRKVFAKVNKQKKWQSNFEEYQLPSDRVNTNWVNFFSIQGGALLAIMFILLILYY</sequence>
<dbReference type="AlphaFoldDB" id="A0A1I4H3J4"/>
<feature type="transmembrane region" description="Helical" evidence="1">
    <location>
        <begin position="37"/>
        <end position="55"/>
    </location>
</feature>
<feature type="transmembrane region" description="Helical" evidence="1">
    <location>
        <begin position="98"/>
        <end position="120"/>
    </location>
</feature>
<protein>
    <recommendedName>
        <fullName evidence="2">DUF3899 domain-containing protein</fullName>
    </recommendedName>
</protein>
<organism evidence="3 4">
    <name type="scientific">Gracilibacillus orientalis</name>
    <dbReference type="NCBI Taxonomy" id="334253"/>
    <lineage>
        <taxon>Bacteria</taxon>
        <taxon>Bacillati</taxon>
        <taxon>Bacillota</taxon>
        <taxon>Bacilli</taxon>
        <taxon>Bacillales</taxon>
        <taxon>Bacillaceae</taxon>
        <taxon>Gracilibacillus</taxon>
    </lineage>
</organism>
<accession>A0A1I4H3J4</accession>
<keyword evidence="1" id="KW-0472">Membrane</keyword>
<keyword evidence="1" id="KW-0812">Transmembrane</keyword>
<dbReference type="InterPro" id="IPR025007">
    <property type="entry name" value="DUF3899"/>
</dbReference>
<feature type="transmembrane region" description="Helical" evidence="1">
    <location>
        <begin position="6"/>
        <end position="25"/>
    </location>
</feature>
<dbReference type="EMBL" id="FOTR01000001">
    <property type="protein sequence ID" value="SFL36848.1"/>
    <property type="molecule type" value="Genomic_DNA"/>
</dbReference>
<evidence type="ECO:0000313" key="4">
    <source>
        <dbReference type="Proteomes" id="UP000198565"/>
    </source>
</evidence>
<evidence type="ECO:0000259" key="2">
    <source>
        <dbReference type="Pfam" id="PF13038"/>
    </source>
</evidence>
<reference evidence="4" key="1">
    <citation type="submission" date="2016-10" db="EMBL/GenBank/DDBJ databases">
        <authorList>
            <person name="Varghese N."/>
            <person name="Submissions S."/>
        </authorList>
    </citation>
    <scope>NUCLEOTIDE SEQUENCE [LARGE SCALE GENOMIC DNA]</scope>
    <source>
        <strain evidence="4">CGMCC 1.4250</strain>
    </source>
</reference>
<evidence type="ECO:0000256" key="1">
    <source>
        <dbReference type="SAM" id="Phobius"/>
    </source>
</evidence>
<evidence type="ECO:0000313" key="3">
    <source>
        <dbReference type="EMBL" id="SFL36848.1"/>
    </source>
</evidence>
<feature type="domain" description="DUF3899" evidence="2">
    <location>
        <begin position="35"/>
        <end position="117"/>
    </location>
</feature>
<keyword evidence="4" id="KW-1185">Reference proteome</keyword>
<dbReference type="Proteomes" id="UP000198565">
    <property type="component" value="Unassembled WGS sequence"/>
</dbReference>
<proteinExistence type="predicted"/>
<keyword evidence="1" id="KW-1133">Transmembrane helix</keyword>
<gene>
    <name evidence="3" type="ORF">SAMN04487943_101202</name>
</gene>
<dbReference type="RefSeq" id="WP_091479828.1">
    <property type="nucleotide sequence ID" value="NZ_FOTR01000001.1"/>
</dbReference>
<dbReference type="OrthoDB" id="2968819at2"/>
<name>A0A1I4H3J4_9BACI</name>